<gene>
    <name evidence="2" type="ORF">Tci_366935</name>
</gene>
<accession>A0A699HJW2</accession>
<proteinExistence type="predicted"/>
<feature type="domain" description="Retroviral polymerase SH3-like" evidence="1">
    <location>
        <begin position="150"/>
        <end position="206"/>
    </location>
</feature>
<dbReference type="AlphaFoldDB" id="A0A699HJW2"/>
<organism evidence="2">
    <name type="scientific">Tanacetum cinerariifolium</name>
    <name type="common">Dalmatian daisy</name>
    <name type="synonym">Chrysanthemum cinerariifolium</name>
    <dbReference type="NCBI Taxonomy" id="118510"/>
    <lineage>
        <taxon>Eukaryota</taxon>
        <taxon>Viridiplantae</taxon>
        <taxon>Streptophyta</taxon>
        <taxon>Embryophyta</taxon>
        <taxon>Tracheophyta</taxon>
        <taxon>Spermatophyta</taxon>
        <taxon>Magnoliopsida</taxon>
        <taxon>eudicotyledons</taxon>
        <taxon>Gunneridae</taxon>
        <taxon>Pentapetalae</taxon>
        <taxon>asterids</taxon>
        <taxon>campanulids</taxon>
        <taxon>Asterales</taxon>
        <taxon>Asteraceae</taxon>
        <taxon>Asteroideae</taxon>
        <taxon>Anthemideae</taxon>
        <taxon>Anthemidinae</taxon>
        <taxon>Tanacetum</taxon>
    </lineage>
</organism>
<dbReference type="Pfam" id="PF14223">
    <property type="entry name" value="Retrotran_gag_2"/>
    <property type="match status" value="1"/>
</dbReference>
<reference evidence="2" key="1">
    <citation type="journal article" date="2019" name="Sci. Rep.">
        <title>Draft genome of Tanacetum cinerariifolium, the natural source of mosquito coil.</title>
        <authorList>
            <person name="Yamashiro T."/>
            <person name="Shiraishi A."/>
            <person name="Satake H."/>
            <person name="Nakayama K."/>
        </authorList>
    </citation>
    <scope>NUCLEOTIDE SEQUENCE</scope>
</reference>
<dbReference type="Pfam" id="PF25597">
    <property type="entry name" value="SH3_retrovirus"/>
    <property type="match status" value="1"/>
</dbReference>
<dbReference type="EMBL" id="BKCJ010141093">
    <property type="protein sequence ID" value="GEX94960.1"/>
    <property type="molecule type" value="Genomic_DNA"/>
</dbReference>
<sequence>MKSIIMSCLPDDIIESVISCVSAKETWSDLVYIFEGPSDTKENRIMDLKLEYQTFRAKSTQSLSQTYTRYKTLLSEVDNDGVNLSKYEINVGFVNSLLEKWLTFSQGPRNANHTRTLDLADIYERFIYEDNLIQRRERIPDISYFYVFGCPMFIHNHKDHLSKFDAKADDGYFLGYYSVSMDFRVFNTRRQQIEKTYHVTFDESTKAIRFTNTSVDEIGIDDSYRYPPDECQEDDPSRQYQVDSNVSYYIIPHRRLLTDIT</sequence>
<protein>
    <submittedName>
        <fullName evidence="2">Retrovirus-related Pol polyprotein from transposon TNT 1-94</fullName>
    </submittedName>
</protein>
<evidence type="ECO:0000259" key="1">
    <source>
        <dbReference type="Pfam" id="PF25597"/>
    </source>
</evidence>
<evidence type="ECO:0000313" key="2">
    <source>
        <dbReference type="EMBL" id="GEX94960.1"/>
    </source>
</evidence>
<comment type="caution">
    <text evidence="2">The sequence shown here is derived from an EMBL/GenBank/DDBJ whole genome shotgun (WGS) entry which is preliminary data.</text>
</comment>
<name>A0A699HJW2_TANCI</name>
<dbReference type="InterPro" id="IPR057670">
    <property type="entry name" value="SH3_retrovirus"/>
</dbReference>